<proteinExistence type="predicted"/>
<dbReference type="InterPro" id="IPR013766">
    <property type="entry name" value="Thioredoxin_domain"/>
</dbReference>
<dbReference type="Pfam" id="PF00085">
    <property type="entry name" value="Thioredoxin"/>
    <property type="match status" value="1"/>
</dbReference>
<accession>A0A7S4BVI6</accession>
<sequence length="164" mass="18614">MGTALKFVTVIKDDATFRSLVLDAPKTCLCIVDCYSEIWGPCEALSKKLQSISTELIDYDVKFIRAQAESIELLSEQAGRSMPLFLLFKGGEEAGRIKGKKRQCTSTPASYPCTREFCLQTCMWSHGRPRLQNIMLRAATNARMQFCVRLVYCRKVMFHCCDFS</sequence>
<reference evidence="2" key="1">
    <citation type="submission" date="2021-01" db="EMBL/GenBank/DDBJ databases">
        <authorList>
            <person name="Corre E."/>
            <person name="Pelletier E."/>
            <person name="Niang G."/>
            <person name="Scheremetjew M."/>
            <person name="Finn R."/>
            <person name="Kale V."/>
            <person name="Holt S."/>
            <person name="Cochrane G."/>
            <person name="Meng A."/>
            <person name="Brown T."/>
            <person name="Cohen L."/>
        </authorList>
    </citation>
    <scope>NUCLEOTIDE SEQUENCE</scope>
    <source>
        <strain evidence="2">CCMP645</strain>
    </source>
</reference>
<evidence type="ECO:0000259" key="1">
    <source>
        <dbReference type="Pfam" id="PF00085"/>
    </source>
</evidence>
<dbReference type="InterPro" id="IPR036249">
    <property type="entry name" value="Thioredoxin-like_sf"/>
</dbReference>
<organism evidence="2">
    <name type="scientific">Chrysotila carterae</name>
    <name type="common">Marine alga</name>
    <name type="synonym">Syracosphaera carterae</name>
    <dbReference type="NCBI Taxonomy" id="13221"/>
    <lineage>
        <taxon>Eukaryota</taxon>
        <taxon>Haptista</taxon>
        <taxon>Haptophyta</taxon>
        <taxon>Prymnesiophyceae</taxon>
        <taxon>Isochrysidales</taxon>
        <taxon>Isochrysidaceae</taxon>
        <taxon>Chrysotila</taxon>
    </lineage>
</organism>
<dbReference type="AlphaFoldDB" id="A0A7S4BVI6"/>
<name>A0A7S4BVI6_CHRCT</name>
<dbReference type="Gene3D" id="3.40.30.10">
    <property type="entry name" value="Glutaredoxin"/>
    <property type="match status" value="1"/>
</dbReference>
<gene>
    <name evidence="2" type="ORF">PCAR00345_LOCUS31038</name>
</gene>
<dbReference type="EMBL" id="HBIZ01048516">
    <property type="protein sequence ID" value="CAE0778399.1"/>
    <property type="molecule type" value="Transcribed_RNA"/>
</dbReference>
<protein>
    <recommendedName>
        <fullName evidence="1">Thioredoxin domain-containing protein</fullName>
    </recommendedName>
</protein>
<evidence type="ECO:0000313" key="2">
    <source>
        <dbReference type="EMBL" id="CAE0778399.1"/>
    </source>
</evidence>
<dbReference type="SUPFAM" id="SSF52833">
    <property type="entry name" value="Thioredoxin-like"/>
    <property type="match status" value="1"/>
</dbReference>
<feature type="domain" description="Thioredoxin" evidence="1">
    <location>
        <begin position="10"/>
        <end position="102"/>
    </location>
</feature>